<dbReference type="InterPro" id="IPR039421">
    <property type="entry name" value="Type_1_exporter"/>
</dbReference>
<keyword evidence="5" id="KW-0547">Nucleotide-binding</keyword>
<keyword evidence="13" id="KW-1185">Reference proteome</keyword>
<evidence type="ECO:0000256" key="4">
    <source>
        <dbReference type="ARBA" id="ARBA00022692"/>
    </source>
</evidence>
<dbReference type="InterPro" id="IPR017871">
    <property type="entry name" value="ABC_transporter-like_CS"/>
</dbReference>
<dbReference type="InterPro" id="IPR036640">
    <property type="entry name" value="ABC1_TM_sf"/>
</dbReference>
<dbReference type="AlphaFoldDB" id="A0A845L507"/>
<dbReference type="EMBL" id="WXEY01000036">
    <property type="protein sequence ID" value="MZP31383.1"/>
    <property type="molecule type" value="Genomic_DNA"/>
</dbReference>
<evidence type="ECO:0000259" key="10">
    <source>
        <dbReference type="PROSITE" id="PS50893"/>
    </source>
</evidence>
<dbReference type="SMART" id="SM00382">
    <property type="entry name" value="AAA"/>
    <property type="match status" value="1"/>
</dbReference>
<protein>
    <submittedName>
        <fullName evidence="12">ATP-binding cassette domain-containing protein</fullName>
    </submittedName>
</protein>
<keyword evidence="7 9" id="KW-1133">Transmembrane helix</keyword>
<dbReference type="Gene3D" id="3.40.50.300">
    <property type="entry name" value="P-loop containing nucleotide triphosphate hydrolases"/>
    <property type="match status" value="1"/>
</dbReference>
<dbReference type="GO" id="GO:0015421">
    <property type="term" value="F:ABC-type oligopeptide transporter activity"/>
    <property type="evidence" value="ECO:0007669"/>
    <property type="project" value="TreeGrafter"/>
</dbReference>
<dbReference type="GO" id="GO:0005524">
    <property type="term" value="F:ATP binding"/>
    <property type="evidence" value="ECO:0007669"/>
    <property type="project" value="UniProtKB-KW"/>
</dbReference>
<feature type="domain" description="ABC transporter" evidence="10">
    <location>
        <begin position="337"/>
        <end position="572"/>
    </location>
</feature>
<dbReference type="PANTHER" id="PTHR43394">
    <property type="entry name" value="ATP-DEPENDENT PERMEASE MDL1, MITOCHONDRIAL"/>
    <property type="match status" value="1"/>
</dbReference>
<comment type="caution">
    <text evidence="12">The sequence shown here is derived from an EMBL/GenBank/DDBJ whole genome shotgun (WGS) entry which is preliminary data.</text>
</comment>
<dbReference type="Pfam" id="PF00005">
    <property type="entry name" value="ABC_tran"/>
    <property type="match status" value="1"/>
</dbReference>
<name>A0A845L507_9FIRM</name>
<feature type="transmembrane region" description="Helical" evidence="9">
    <location>
        <begin position="155"/>
        <end position="174"/>
    </location>
</feature>
<dbReference type="PROSITE" id="PS50929">
    <property type="entry name" value="ABC_TM1F"/>
    <property type="match status" value="1"/>
</dbReference>
<dbReference type="FunFam" id="1.20.1560.10:FF:000040">
    <property type="entry name" value="Multidrug ABC transporter ATP-binding protein"/>
    <property type="match status" value="1"/>
</dbReference>
<feature type="transmembrane region" description="Helical" evidence="9">
    <location>
        <begin position="235"/>
        <end position="258"/>
    </location>
</feature>
<evidence type="ECO:0000313" key="12">
    <source>
        <dbReference type="EMBL" id="MZP31383.1"/>
    </source>
</evidence>
<dbReference type="SUPFAM" id="SSF52540">
    <property type="entry name" value="P-loop containing nucleoside triphosphate hydrolases"/>
    <property type="match status" value="1"/>
</dbReference>
<dbReference type="SUPFAM" id="SSF90123">
    <property type="entry name" value="ABC transporter transmembrane region"/>
    <property type="match status" value="1"/>
</dbReference>
<dbReference type="PRINTS" id="PR01896">
    <property type="entry name" value="TAP1PROTEIN"/>
</dbReference>
<keyword evidence="6 12" id="KW-0067">ATP-binding</keyword>
<dbReference type="GO" id="GO:0016887">
    <property type="term" value="F:ATP hydrolysis activity"/>
    <property type="evidence" value="ECO:0007669"/>
    <property type="project" value="InterPro"/>
</dbReference>
<keyword evidence="2" id="KW-0813">Transport</keyword>
<dbReference type="InterPro" id="IPR027417">
    <property type="entry name" value="P-loop_NTPase"/>
</dbReference>
<dbReference type="PROSITE" id="PS00211">
    <property type="entry name" value="ABC_TRANSPORTER_1"/>
    <property type="match status" value="1"/>
</dbReference>
<dbReference type="GO" id="GO:0005886">
    <property type="term" value="C:plasma membrane"/>
    <property type="evidence" value="ECO:0007669"/>
    <property type="project" value="UniProtKB-SubCell"/>
</dbReference>
<evidence type="ECO:0000259" key="11">
    <source>
        <dbReference type="PROSITE" id="PS50929"/>
    </source>
</evidence>
<organism evidence="12 13">
    <name type="scientific">Heliomicrobium undosum</name>
    <dbReference type="NCBI Taxonomy" id="121734"/>
    <lineage>
        <taxon>Bacteria</taxon>
        <taxon>Bacillati</taxon>
        <taxon>Bacillota</taxon>
        <taxon>Clostridia</taxon>
        <taxon>Eubacteriales</taxon>
        <taxon>Heliobacteriaceae</taxon>
        <taxon>Heliomicrobium</taxon>
    </lineage>
</organism>
<reference evidence="12 13" key="1">
    <citation type="submission" date="2020-01" db="EMBL/GenBank/DDBJ databases">
        <title>Whole-genome sequence of Heliobacterium undosum DSM 13378.</title>
        <authorList>
            <person name="Kyndt J.A."/>
            <person name="Meyer T.E."/>
        </authorList>
    </citation>
    <scope>NUCLEOTIDE SEQUENCE [LARGE SCALE GENOMIC DNA]</scope>
    <source>
        <strain evidence="12 13">DSM 13378</strain>
    </source>
</reference>
<evidence type="ECO:0000313" key="13">
    <source>
        <dbReference type="Proteomes" id="UP000463470"/>
    </source>
</evidence>
<evidence type="ECO:0000256" key="3">
    <source>
        <dbReference type="ARBA" id="ARBA00022475"/>
    </source>
</evidence>
<evidence type="ECO:0000256" key="7">
    <source>
        <dbReference type="ARBA" id="ARBA00022989"/>
    </source>
</evidence>
<accession>A0A845L507</accession>
<dbReference type="Pfam" id="PF00664">
    <property type="entry name" value="ABC_membrane"/>
    <property type="match status" value="1"/>
</dbReference>
<dbReference type="FunFam" id="3.40.50.300:FF:000854">
    <property type="entry name" value="Multidrug ABC transporter ATP-binding protein"/>
    <property type="match status" value="1"/>
</dbReference>
<evidence type="ECO:0000256" key="1">
    <source>
        <dbReference type="ARBA" id="ARBA00004651"/>
    </source>
</evidence>
<evidence type="ECO:0000256" key="9">
    <source>
        <dbReference type="SAM" id="Phobius"/>
    </source>
</evidence>
<feature type="domain" description="ABC transmembrane type-1" evidence="11">
    <location>
        <begin position="17"/>
        <end position="298"/>
    </location>
</feature>
<dbReference type="Gene3D" id="1.20.1560.10">
    <property type="entry name" value="ABC transporter type 1, transmembrane domain"/>
    <property type="match status" value="1"/>
</dbReference>
<dbReference type="InterPro" id="IPR003593">
    <property type="entry name" value="AAA+_ATPase"/>
</dbReference>
<keyword evidence="4 9" id="KW-0812">Transmembrane</keyword>
<dbReference type="Proteomes" id="UP000463470">
    <property type="component" value="Unassembled WGS sequence"/>
</dbReference>
<keyword evidence="3" id="KW-1003">Cell membrane</keyword>
<dbReference type="RefSeq" id="WP_161259899.1">
    <property type="nucleotide sequence ID" value="NZ_WXEY01000036.1"/>
</dbReference>
<proteinExistence type="predicted"/>
<feature type="transmembrane region" description="Helical" evidence="9">
    <location>
        <begin position="52"/>
        <end position="76"/>
    </location>
</feature>
<evidence type="ECO:0000256" key="5">
    <source>
        <dbReference type="ARBA" id="ARBA00022741"/>
    </source>
</evidence>
<sequence length="580" mass="62912">MLKLYRFLHPYRASVSLLLVLLFLQALSELYLPTLMADIVNWGIVTGDSGYILKLGGLMLIVAAVGGICSIGASYLSAKASSGFSRDLRSGLFTHVERFSLQEFNRFGAASLITRTTNDINQLQQVLTVTMRMMISAPLMCAGGIIMAVSRDARLSLVFAAVVPILAAIIFIMARKGMPLFKAIQVKLDKLNQVLRESLMGIRVIRSFDRVDHQKARFHEANDDLTNTAIRVNRIMAALMPIMMLLLNFSIIAIVWFGSLRIESGHLQVGDLMAFIQYGMQILFSLMMAAFLFVMIPRASASAARINEVLDTVSTIVDPVTIDGTNPPLTSPAVETLEFRNVTFSYPGAEQPVLSDISFTARPGEITAIIGGTGSGKSTLLSLIPRLYDIDGGSILLDGVDVRQMAQQDLRAKIGYVSQKALLFSGAIAENIRCGKSDASDDDILRALAIAQAGEFIAERAGGLDSPIAQGGADLSGGQKQRLSIARALVRKPAIYLFDDSFSALDYKTDANLRAALKPEIANAIVLLVAQRVSTIMDATRIIVLDQGRIAGIGDHKQLMQSCDVYREIVASQLSEEDAA</sequence>
<dbReference type="CDD" id="cd18548">
    <property type="entry name" value="ABC_6TM_Tm287_like"/>
    <property type="match status" value="1"/>
</dbReference>
<gene>
    <name evidence="12" type="ORF">GTO91_16915</name>
</gene>
<feature type="transmembrane region" description="Helical" evidence="9">
    <location>
        <begin position="278"/>
        <end position="296"/>
    </location>
</feature>
<dbReference type="PROSITE" id="PS50893">
    <property type="entry name" value="ABC_TRANSPORTER_2"/>
    <property type="match status" value="1"/>
</dbReference>
<dbReference type="InterPro" id="IPR011527">
    <property type="entry name" value="ABC1_TM_dom"/>
</dbReference>
<dbReference type="InterPro" id="IPR003439">
    <property type="entry name" value="ABC_transporter-like_ATP-bd"/>
</dbReference>
<keyword evidence="8 9" id="KW-0472">Membrane</keyword>
<evidence type="ECO:0000256" key="6">
    <source>
        <dbReference type="ARBA" id="ARBA00022840"/>
    </source>
</evidence>
<comment type="subcellular location">
    <subcellularLocation>
        <location evidence="1">Cell membrane</location>
        <topology evidence="1">Multi-pass membrane protein</topology>
    </subcellularLocation>
</comment>
<evidence type="ECO:0000256" key="8">
    <source>
        <dbReference type="ARBA" id="ARBA00023136"/>
    </source>
</evidence>
<dbReference type="OrthoDB" id="9771903at2"/>
<evidence type="ECO:0000256" key="2">
    <source>
        <dbReference type="ARBA" id="ARBA00022448"/>
    </source>
</evidence>
<feature type="transmembrane region" description="Helical" evidence="9">
    <location>
        <begin position="129"/>
        <end position="149"/>
    </location>
</feature>
<dbReference type="PANTHER" id="PTHR43394:SF1">
    <property type="entry name" value="ATP-BINDING CASSETTE SUB-FAMILY B MEMBER 10, MITOCHONDRIAL"/>
    <property type="match status" value="1"/>
</dbReference>